<protein>
    <submittedName>
        <fullName evidence="6">Isoprenylcysteine carboxylmethyltransferase family protein</fullName>
        <ecNumber evidence="6">2.1.1.100</ecNumber>
        <ecNumber evidence="6">2.1.1.334</ecNumber>
    </submittedName>
</protein>
<dbReference type="GeneID" id="41330710"/>
<keyword evidence="6" id="KW-0808">Transferase</keyword>
<dbReference type="Proteomes" id="UP000321408">
    <property type="component" value="Chromosome"/>
</dbReference>
<dbReference type="RefSeq" id="WP_147663826.1">
    <property type="nucleotide sequence ID" value="NZ_CP042905.2"/>
</dbReference>
<dbReference type="EC" id="2.1.1.100" evidence="6"/>
<dbReference type="OrthoDB" id="148346at2157"/>
<dbReference type="AlphaFoldDB" id="A0A5B9DDN8"/>
<feature type="transmembrane region" description="Helical" evidence="5">
    <location>
        <begin position="15"/>
        <end position="35"/>
    </location>
</feature>
<feature type="transmembrane region" description="Helical" evidence="5">
    <location>
        <begin position="56"/>
        <end position="78"/>
    </location>
</feature>
<evidence type="ECO:0000256" key="4">
    <source>
        <dbReference type="ARBA" id="ARBA00023136"/>
    </source>
</evidence>
<dbReference type="GO" id="GO:0012505">
    <property type="term" value="C:endomembrane system"/>
    <property type="evidence" value="ECO:0007669"/>
    <property type="project" value="UniProtKB-SubCell"/>
</dbReference>
<evidence type="ECO:0000256" key="2">
    <source>
        <dbReference type="ARBA" id="ARBA00022692"/>
    </source>
</evidence>
<keyword evidence="7" id="KW-1185">Reference proteome</keyword>
<proteinExistence type="predicted"/>
<organism evidence="6 7">
    <name type="scientific">Promethearchaeum syntrophicum</name>
    <dbReference type="NCBI Taxonomy" id="2594042"/>
    <lineage>
        <taxon>Archaea</taxon>
        <taxon>Promethearchaeati</taxon>
        <taxon>Promethearchaeota</taxon>
        <taxon>Promethearchaeia</taxon>
        <taxon>Promethearchaeales</taxon>
        <taxon>Promethearchaeaceae</taxon>
        <taxon>Promethearchaeum</taxon>
    </lineage>
</organism>
<feature type="transmembrane region" description="Helical" evidence="5">
    <location>
        <begin position="126"/>
        <end position="154"/>
    </location>
</feature>
<reference evidence="6 7" key="1">
    <citation type="journal article" date="2020" name="Nature">
        <title>Isolation of an archaeon at the prokaryote-eukaryote interface.</title>
        <authorList>
            <person name="Imachi H."/>
            <person name="Nobu M.K."/>
            <person name="Nakahara N."/>
            <person name="Morono Y."/>
            <person name="Ogawara M."/>
            <person name="Takaki Y."/>
            <person name="Takano Y."/>
            <person name="Uematsu K."/>
            <person name="Ikuta T."/>
            <person name="Ito M."/>
            <person name="Matsui Y."/>
            <person name="Miyazaki M."/>
            <person name="Murata K."/>
            <person name="Saito Y."/>
            <person name="Sakai S."/>
            <person name="Song C."/>
            <person name="Tasumi E."/>
            <person name="Yamanaka Y."/>
            <person name="Yamaguchi T."/>
            <person name="Kamagata Y."/>
            <person name="Tamaki H."/>
            <person name="Takai K."/>
        </authorList>
    </citation>
    <scope>NUCLEOTIDE SEQUENCE [LARGE SCALE GENOMIC DNA]</scope>
    <source>
        <strain evidence="6 7">MK-D1</strain>
    </source>
</reference>
<keyword evidence="2 5" id="KW-0812">Transmembrane</keyword>
<gene>
    <name evidence="6" type="ORF">DSAG12_02730</name>
</gene>
<feature type="transmembrane region" description="Helical" evidence="5">
    <location>
        <begin position="84"/>
        <end position="105"/>
    </location>
</feature>
<evidence type="ECO:0000256" key="3">
    <source>
        <dbReference type="ARBA" id="ARBA00022989"/>
    </source>
</evidence>
<accession>A0A5B9DDN8</accession>
<keyword evidence="6" id="KW-0489">Methyltransferase</keyword>
<sequence>MIIMKFLPTIDPSLGGIWIFILLYVVILGLIMLSVPKNTRIRLYDTSSFSGKQLKISKALKIFFLFDLILLALVPIQFESFEFIVGLVFIIIGFTFFGVAIYNFAQTPPNTPVTKGIYRYSRNPQVLGLSLLFIGINIISKSILLILICFLGIIGSHFRILLEEKQCILQYGESYQQYMKKIPRYFLFI</sequence>
<evidence type="ECO:0000256" key="1">
    <source>
        <dbReference type="ARBA" id="ARBA00004127"/>
    </source>
</evidence>
<dbReference type="InterPro" id="IPR007318">
    <property type="entry name" value="Phopholipid_MeTrfase"/>
</dbReference>
<dbReference type="EMBL" id="CP042905">
    <property type="protein sequence ID" value="QEE16900.1"/>
    <property type="molecule type" value="Genomic_DNA"/>
</dbReference>
<dbReference type="Gene3D" id="1.20.120.1630">
    <property type="match status" value="1"/>
</dbReference>
<dbReference type="KEGG" id="psyt:DSAG12_02730"/>
<dbReference type="EC" id="2.1.1.334" evidence="6"/>
<comment type="subcellular location">
    <subcellularLocation>
        <location evidence="1">Endomembrane system</location>
        <topology evidence="1">Multi-pass membrane protein</topology>
    </subcellularLocation>
</comment>
<dbReference type="Pfam" id="PF04191">
    <property type="entry name" value="PEMT"/>
    <property type="match status" value="1"/>
</dbReference>
<keyword evidence="3 5" id="KW-1133">Transmembrane helix</keyword>
<keyword evidence="4 5" id="KW-0472">Membrane</keyword>
<reference evidence="6 7" key="2">
    <citation type="journal article" date="2024" name="Int. J. Syst. Evol. Microbiol.">
        <title>Promethearchaeum syntrophicum gen. nov., sp. nov., an anaerobic, obligately syntrophic archaeon, the first isolate of the lineage 'Asgard' archaea, and proposal of the new archaeal phylum Promethearchaeota phyl. nov. and kingdom Promethearchaeati regn. nov.</title>
        <authorList>
            <person name="Imachi H."/>
            <person name="Nobu M.K."/>
            <person name="Kato S."/>
            <person name="Takaki Y."/>
            <person name="Miyazaki M."/>
            <person name="Miyata M."/>
            <person name="Ogawara M."/>
            <person name="Saito Y."/>
            <person name="Sakai S."/>
            <person name="Tahara Y.O."/>
            <person name="Takano Y."/>
            <person name="Tasumi E."/>
            <person name="Uematsu K."/>
            <person name="Yoshimura T."/>
            <person name="Itoh T."/>
            <person name="Ohkuma M."/>
            <person name="Takai K."/>
        </authorList>
    </citation>
    <scope>NUCLEOTIDE SEQUENCE [LARGE SCALE GENOMIC DNA]</scope>
    <source>
        <strain evidence="6 7">MK-D1</strain>
    </source>
</reference>
<name>A0A5B9DDN8_9ARCH</name>
<evidence type="ECO:0000313" key="6">
    <source>
        <dbReference type="EMBL" id="QEE16900.1"/>
    </source>
</evidence>
<evidence type="ECO:0000313" key="7">
    <source>
        <dbReference type="Proteomes" id="UP000321408"/>
    </source>
</evidence>
<evidence type="ECO:0000256" key="5">
    <source>
        <dbReference type="SAM" id="Phobius"/>
    </source>
</evidence>